<reference evidence="1" key="1">
    <citation type="submission" date="2023-07" db="EMBL/GenBank/DDBJ databases">
        <title>Black Yeasts Isolated from many extreme environments.</title>
        <authorList>
            <person name="Coleine C."/>
            <person name="Stajich J.E."/>
            <person name="Selbmann L."/>
        </authorList>
    </citation>
    <scope>NUCLEOTIDE SEQUENCE</scope>
    <source>
        <strain evidence="1">CCFEE 5714</strain>
    </source>
</reference>
<evidence type="ECO:0000313" key="1">
    <source>
        <dbReference type="EMBL" id="KAK3720384.1"/>
    </source>
</evidence>
<dbReference type="EMBL" id="JAUTXU010000022">
    <property type="protein sequence ID" value="KAK3720384.1"/>
    <property type="molecule type" value="Genomic_DNA"/>
</dbReference>
<keyword evidence="2" id="KW-1185">Reference proteome</keyword>
<comment type="caution">
    <text evidence="1">The sequence shown here is derived from an EMBL/GenBank/DDBJ whole genome shotgun (WGS) entry which is preliminary data.</text>
</comment>
<proteinExistence type="predicted"/>
<name>A0ACC3NNQ0_9PEZI</name>
<gene>
    <name evidence="1" type="ORF">LTR37_003795</name>
</gene>
<evidence type="ECO:0000313" key="2">
    <source>
        <dbReference type="Proteomes" id="UP001281147"/>
    </source>
</evidence>
<organism evidence="1 2">
    <name type="scientific">Vermiconidia calcicola</name>
    <dbReference type="NCBI Taxonomy" id="1690605"/>
    <lineage>
        <taxon>Eukaryota</taxon>
        <taxon>Fungi</taxon>
        <taxon>Dikarya</taxon>
        <taxon>Ascomycota</taxon>
        <taxon>Pezizomycotina</taxon>
        <taxon>Dothideomycetes</taxon>
        <taxon>Dothideomycetidae</taxon>
        <taxon>Mycosphaerellales</taxon>
        <taxon>Extremaceae</taxon>
        <taxon>Vermiconidia</taxon>
    </lineage>
</organism>
<protein>
    <submittedName>
        <fullName evidence="1">Uncharacterized protein</fullName>
    </submittedName>
</protein>
<accession>A0ACC3NNQ0</accession>
<sequence length="386" mass="40376">MRFHLIPRPVLCLITSILLTPLPIAAGPHPAPSSQAGFEFNELFKRYECSGTVCGWNGQLCCPAGAACYTDINNQAQCGSSSAAYGASSYVAAPSSNAAGGAWQLYTTTYTVTDAEVITSVYSTYVGAASASGAARCNYALNESPCGDVCCKGNQYCAYVGQCSAAAGDTTTDKSVIVAATAGAPIRPTSSGATVVTATVSPTETVPFVAPIATGANVTMTASQSAGGGLSGGAIAGIVIGVLIGLAILGLICFYCCLKGLFSGFLALFGLGGKKKKRRTEVEEYERHTHHSSRGGGRTWYGAAKPARVERQKDSHKGRNALGLGAGLAGLWAVLGLKRQRNKKRNDEKYSEYSYSSDYYTSASSASSDDRRTRYTHGRSMSRSRR</sequence>
<dbReference type="Proteomes" id="UP001281147">
    <property type="component" value="Unassembled WGS sequence"/>
</dbReference>